<comment type="function">
    <text evidence="9">Part of the tripartite ATP-independent periplasmic (TRAP) transport system.</text>
</comment>
<feature type="transmembrane region" description="Helical" evidence="9">
    <location>
        <begin position="22"/>
        <end position="43"/>
    </location>
</feature>
<evidence type="ECO:0000256" key="6">
    <source>
        <dbReference type="ARBA" id="ARBA00022989"/>
    </source>
</evidence>
<comment type="subcellular location">
    <subcellularLocation>
        <location evidence="1 9">Cell inner membrane</location>
        <topology evidence="1 9">Multi-pass membrane protein</topology>
    </subcellularLocation>
</comment>
<dbReference type="OrthoDB" id="4964541at2"/>
<protein>
    <recommendedName>
        <fullName evidence="9">TRAP transporter small permease protein</fullName>
    </recommendedName>
</protein>
<dbReference type="RefSeq" id="WP_092429905.1">
    <property type="nucleotide sequence ID" value="NZ_FNCL01000016.1"/>
</dbReference>
<evidence type="ECO:0000259" key="10">
    <source>
        <dbReference type="Pfam" id="PF04290"/>
    </source>
</evidence>
<evidence type="ECO:0000256" key="5">
    <source>
        <dbReference type="ARBA" id="ARBA00022692"/>
    </source>
</evidence>
<sequence length="167" mass="18148">MAQSQEAGAGAVYRLLDLLSRICVLVAGTGLVVLIAIFGWLVWGRYIMNDTPTWVEQLALILVVWITFLGAAAGVWGRTHLSVDFLRDAFPGPIALAMKWLALIGVLIFAICLGWQGYILAENTWGRTVPMLGISEGMRAVPMAICGALSALFTLYQMTELAKGRGY</sequence>
<keyword evidence="5 9" id="KW-0812">Transmembrane</keyword>
<dbReference type="PANTHER" id="PTHR35011">
    <property type="entry name" value="2,3-DIKETO-L-GULONATE TRAP TRANSPORTER SMALL PERMEASE PROTEIN YIAM"/>
    <property type="match status" value="1"/>
</dbReference>
<feature type="transmembrane region" description="Helical" evidence="9">
    <location>
        <begin position="58"/>
        <end position="79"/>
    </location>
</feature>
<evidence type="ECO:0000256" key="1">
    <source>
        <dbReference type="ARBA" id="ARBA00004429"/>
    </source>
</evidence>
<dbReference type="PANTHER" id="PTHR35011:SF11">
    <property type="entry name" value="TRAP TRANSPORTER SMALL PERMEASE PROTEIN"/>
    <property type="match status" value="1"/>
</dbReference>
<evidence type="ECO:0000256" key="2">
    <source>
        <dbReference type="ARBA" id="ARBA00022448"/>
    </source>
</evidence>
<evidence type="ECO:0000313" key="11">
    <source>
        <dbReference type="EMBL" id="SFT22371.1"/>
    </source>
</evidence>
<feature type="domain" description="Tripartite ATP-independent periplasmic transporters DctQ component" evidence="10">
    <location>
        <begin position="35"/>
        <end position="163"/>
    </location>
</feature>
<feature type="transmembrane region" description="Helical" evidence="9">
    <location>
        <begin position="100"/>
        <end position="120"/>
    </location>
</feature>
<dbReference type="AlphaFoldDB" id="A0A1I6W9D7"/>
<dbReference type="STRING" id="311180.SAMN04488050_11654"/>
<accession>A0A1I6W9D7</accession>
<keyword evidence="2 9" id="KW-0813">Transport</keyword>
<keyword evidence="6 9" id="KW-1133">Transmembrane helix</keyword>
<evidence type="ECO:0000256" key="8">
    <source>
        <dbReference type="ARBA" id="ARBA00038436"/>
    </source>
</evidence>
<proteinExistence type="inferred from homology"/>
<keyword evidence="4 9" id="KW-0997">Cell inner membrane</keyword>
<comment type="subunit">
    <text evidence="9">The complex comprises the extracytoplasmic solute receptor protein and the two transmembrane proteins.</text>
</comment>
<feature type="transmembrane region" description="Helical" evidence="9">
    <location>
        <begin position="140"/>
        <end position="158"/>
    </location>
</feature>
<evidence type="ECO:0000256" key="7">
    <source>
        <dbReference type="ARBA" id="ARBA00023136"/>
    </source>
</evidence>
<dbReference type="Proteomes" id="UP000199392">
    <property type="component" value="Unassembled WGS sequence"/>
</dbReference>
<name>A0A1I6W9D7_9RHOB</name>
<evidence type="ECO:0000256" key="9">
    <source>
        <dbReference type="RuleBase" id="RU369079"/>
    </source>
</evidence>
<dbReference type="GO" id="GO:0005886">
    <property type="term" value="C:plasma membrane"/>
    <property type="evidence" value="ECO:0007669"/>
    <property type="project" value="UniProtKB-SubCell"/>
</dbReference>
<dbReference type="GO" id="GO:0015740">
    <property type="term" value="P:C4-dicarboxylate transport"/>
    <property type="evidence" value="ECO:0007669"/>
    <property type="project" value="TreeGrafter"/>
</dbReference>
<evidence type="ECO:0000256" key="3">
    <source>
        <dbReference type="ARBA" id="ARBA00022475"/>
    </source>
</evidence>
<dbReference type="EMBL" id="FOZW01000016">
    <property type="protein sequence ID" value="SFT22371.1"/>
    <property type="molecule type" value="Genomic_DNA"/>
</dbReference>
<dbReference type="InterPro" id="IPR055348">
    <property type="entry name" value="DctQ"/>
</dbReference>
<comment type="similarity">
    <text evidence="8 9">Belongs to the TRAP transporter small permease family.</text>
</comment>
<evidence type="ECO:0000256" key="4">
    <source>
        <dbReference type="ARBA" id="ARBA00022519"/>
    </source>
</evidence>
<organism evidence="11 12">
    <name type="scientific">Alloyangia pacifica</name>
    <dbReference type="NCBI Taxonomy" id="311180"/>
    <lineage>
        <taxon>Bacteria</taxon>
        <taxon>Pseudomonadati</taxon>
        <taxon>Pseudomonadota</taxon>
        <taxon>Alphaproteobacteria</taxon>
        <taxon>Rhodobacterales</taxon>
        <taxon>Roseobacteraceae</taxon>
        <taxon>Alloyangia</taxon>
    </lineage>
</organism>
<keyword evidence="7 9" id="KW-0472">Membrane</keyword>
<dbReference type="InterPro" id="IPR007387">
    <property type="entry name" value="TRAP_DctQ"/>
</dbReference>
<dbReference type="GO" id="GO:0022857">
    <property type="term" value="F:transmembrane transporter activity"/>
    <property type="evidence" value="ECO:0007669"/>
    <property type="project" value="UniProtKB-UniRule"/>
</dbReference>
<keyword evidence="3" id="KW-1003">Cell membrane</keyword>
<evidence type="ECO:0000313" key="12">
    <source>
        <dbReference type="Proteomes" id="UP000199392"/>
    </source>
</evidence>
<reference evidence="12" key="1">
    <citation type="submission" date="2016-10" db="EMBL/GenBank/DDBJ databases">
        <authorList>
            <person name="Varghese N."/>
            <person name="Submissions S."/>
        </authorList>
    </citation>
    <scope>NUCLEOTIDE SEQUENCE [LARGE SCALE GENOMIC DNA]</scope>
    <source>
        <strain evidence="12">DSM 26894</strain>
    </source>
</reference>
<gene>
    <name evidence="11" type="ORF">SAMN04488050_11654</name>
</gene>
<dbReference type="Pfam" id="PF04290">
    <property type="entry name" value="DctQ"/>
    <property type="match status" value="1"/>
</dbReference>
<keyword evidence="12" id="KW-1185">Reference proteome</keyword>